<protein>
    <recommendedName>
        <fullName evidence="3">DUF4371 domain-containing protein</fullName>
    </recommendedName>
</protein>
<feature type="non-terminal residue" evidence="1">
    <location>
        <position position="432"/>
    </location>
</feature>
<dbReference type="PANTHER" id="PTHR45749">
    <property type="match status" value="1"/>
</dbReference>
<sequence>MLTSWLTNKRPKLQKSEPITSTITSTTITHTTIVDSISKDREPVKTSIASTSTSNSSQSNLNCHDFSTDIANYLHGSNTSDYIKAKLLEMNYIPPNEFVYPFSVHLKKGKEEKRYLKKSHFENCSWLLYSPSKGGLFCKYCVLFAVKGGRDKNVTLNQFVNSPLTKFAKIMGIDGDFSVHTLRGHRDQGVLNISTTSSSVINEDNKNNVHEQFVGFINFHDYAFHNEKNIVELDTAEHEKSYLEPKLTGEVLGNIVVSTMQSMSLDLSKCVGIGTDGCSVMTSVVHRAIQCVQTSCENAIFSPCSNHALNSKCKRSITGLCDTRWIERHESIFEFQINLVKIIDSLIYISEWNDVLSSSKAKTLLLSICTCDFVLTLYTMTEILSVTAAASKILQGTTQDICSVENCIDLIIKNLEDKRLNSESNFIGLFEK</sequence>
<organism evidence="1 2">
    <name type="scientific">Aphis glycines</name>
    <name type="common">Soybean aphid</name>
    <dbReference type="NCBI Taxonomy" id="307491"/>
    <lineage>
        <taxon>Eukaryota</taxon>
        <taxon>Metazoa</taxon>
        <taxon>Ecdysozoa</taxon>
        <taxon>Arthropoda</taxon>
        <taxon>Hexapoda</taxon>
        <taxon>Insecta</taxon>
        <taxon>Pterygota</taxon>
        <taxon>Neoptera</taxon>
        <taxon>Paraneoptera</taxon>
        <taxon>Hemiptera</taxon>
        <taxon>Sternorrhyncha</taxon>
        <taxon>Aphidomorpha</taxon>
        <taxon>Aphidoidea</taxon>
        <taxon>Aphididae</taxon>
        <taxon>Aphidini</taxon>
        <taxon>Aphis</taxon>
        <taxon>Aphis</taxon>
    </lineage>
</organism>
<name>A0A6G0SWJ9_APHGL</name>
<proteinExistence type="predicted"/>
<accession>A0A6G0SWJ9</accession>
<dbReference type="AlphaFoldDB" id="A0A6G0SWJ9"/>
<dbReference type="Proteomes" id="UP000475862">
    <property type="component" value="Unassembled WGS sequence"/>
</dbReference>
<dbReference type="EMBL" id="VYZN01000662">
    <property type="protein sequence ID" value="KAE9522770.1"/>
    <property type="molecule type" value="Genomic_DNA"/>
</dbReference>
<comment type="caution">
    <text evidence="1">The sequence shown here is derived from an EMBL/GenBank/DDBJ whole genome shotgun (WGS) entry which is preliminary data.</text>
</comment>
<dbReference type="PANTHER" id="PTHR45749:SF21">
    <property type="entry name" value="DUF4371 DOMAIN-CONTAINING PROTEIN"/>
    <property type="match status" value="1"/>
</dbReference>
<dbReference type="OrthoDB" id="6605474at2759"/>
<keyword evidence="2" id="KW-1185">Reference proteome</keyword>
<gene>
    <name evidence="1" type="ORF">AGLY_016811</name>
</gene>
<reference evidence="1 2" key="1">
    <citation type="submission" date="2019-08" db="EMBL/GenBank/DDBJ databases">
        <title>The genome of the soybean aphid Biotype 1, its phylome, world population structure and adaptation to the North American continent.</title>
        <authorList>
            <person name="Giordano R."/>
            <person name="Donthu R.K."/>
            <person name="Hernandez A.G."/>
            <person name="Wright C.L."/>
            <person name="Zimin A.V."/>
        </authorList>
    </citation>
    <scope>NUCLEOTIDE SEQUENCE [LARGE SCALE GENOMIC DNA]</scope>
    <source>
        <tissue evidence="1">Whole aphids</tissue>
    </source>
</reference>
<evidence type="ECO:0008006" key="3">
    <source>
        <dbReference type="Google" id="ProtNLM"/>
    </source>
</evidence>
<evidence type="ECO:0000313" key="2">
    <source>
        <dbReference type="Proteomes" id="UP000475862"/>
    </source>
</evidence>
<evidence type="ECO:0000313" key="1">
    <source>
        <dbReference type="EMBL" id="KAE9522770.1"/>
    </source>
</evidence>